<dbReference type="eggNOG" id="COG2259">
    <property type="taxonomic scope" value="Bacteria"/>
</dbReference>
<dbReference type="EMBL" id="APVG01000001">
    <property type="protein sequence ID" value="ENY73863.1"/>
    <property type="molecule type" value="Genomic_DNA"/>
</dbReference>
<evidence type="ECO:0000256" key="1">
    <source>
        <dbReference type="ARBA" id="ARBA00004651"/>
    </source>
</evidence>
<reference evidence="8 9" key="1">
    <citation type="journal article" date="2013" name="Genome Announc.">
        <title>Draft Genome Sequence of the Aeromonas diversa Type Strain.</title>
        <authorList>
            <person name="Farfan M."/>
            <person name="Spataro N."/>
            <person name="Sanglas A."/>
            <person name="Albarral V."/>
            <person name="Loren J.G."/>
            <person name="Bosch E."/>
            <person name="Fuste M.C."/>
        </authorList>
    </citation>
    <scope>NUCLEOTIDE SEQUENCE [LARGE SCALE GENOMIC DNA]</scope>
    <source>
        <strain evidence="8 9">2478-85</strain>
    </source>
</reference>
<evidence type="ECO:0000256" key="5">
    <source>
        <dbReference type="ARBA" id="ARBA00022989"/>
    </source>
</evidence>
<dbReference type="InterPro" id="IPR032808">
    <property type="entry name" value="DoxX"/>
</dbReference>
<gene>
    <name evidence="8" type="ORF">G114_00425</name>
</gene>
<feature type="transmembrane region" description="Helical" evidence="7">
    <location>
        <begin position="103"/>
        <end position="122"/>
    </location>
</feature>
<accession>N9VQN9</accession>
<name>N9VQN9_9GAMM</name>
<evidence type="ECO:0000313" key="8">
    <source>
        <dbReference type="EMBL" id="ENY73863.1"/>
    </source>
</evidence>
<evidence type="ECO:0000256" key="3">
    <source>
        <dbReference type="ARBA" id="ARBA00022475"/>
    </source>
</evidence>
<proteinExistence type="inferred from homology"/>
<evidence type="ECO:0000313" key="9">
    <source>
        <dbReference type="Proteomes" id="UP000023775"/>
    </source>
</evidence>
<organism evidence="8 9">
    <name type="scientific">Aeromonas diversa CDC 2478-85</name>
    <dbReference type="NCBI Taxonomy" id="1268237"/>
    <lineage>
        <taxon>Bacteria</taxon>
        <taxon>Pseudomonadati</taxon>
        <taxon>Pseudomonadota</taxon>
        <taxon>Gammaproteobacteria</taxon>
        <taxon>Aeromonadales</taxon>
        <taxon>Aeromonadaceae</taxon>
        <taxon>Aeromonas</taxon>
    </lineage>
</organism>
<evidence type="ECO:0000256" key="6">
    <source>
        <dbReference type="ARBA" id="ARBA00023136"/>
    </source>
</evidence>
<dbReference type="InterPro" id="IPR051907">
    <property type="entry name" value="DoxX-like_oxidoreductase"/>
</dbReference>
<comment type="similarity">
    <text evidence="2">Belongs to the DoxX family.</text>
</comment>
<sequence length="130" mass="13608">MDKMKDIALLLSRVLLALMFVVAGWGKIGGYAGTQGYMEAMGVPGMLLPLVILLELGGGLAILSGLLTRSVSLLLAGFCVVAALLFHYQPADQMQMIMFMKNISIAGGFLALAAAGPGAFSIDAKLGKCW</sequence>
<dbReference type="GO" id="GO:0005886">
    <property type="term" value="C:plasma membrane"/>
    <property type="evidence" value="ECO:0007669"/>
    <property type="project" value="UniProtKB-SubCell"/>
</dbReference>
<dbReference type="OrthoDB" id="9792760at2"/>
<dbReference type="Pfam" id="PF07681">
    <property type="entry name" value="DoxX"/>
    <property type="match status" value="1"/>
</dbReference>
<protein>
    <submittedName>
        <fullName evidence="8">Inner membrane protein YqjF</fullName>
    </submittedName>
</protein>
<dbReference type="PANTHER" id="PTHR33452">
    <property type="entry name" value="OXIDOREDUCTASE CATD-RELATED"/>
    <property type="match status" value="1"/>
</dbReference>
<keyword evidence="9" id="KW-1185">Reference proteome</keyword>
<dbReference type="AlphaFoldDB" id="N9VQN9"/>
<keyword evidence="3" id="KW-1003">Cell membrane</keyword>
<feature type="transmembrane region" description="Helical" evidence="7">
    <location>
        <begin position="73"/>
        <end position="91"/>
    </location>
</feature>
<feature type="transmembrane region" description="Helical" evidence="7">
    <location>
        <begin position="47"/>
        <end position="66"/>
    </location>
</feature>
<keyword evidence="4 7" id="KW-0812">Transmembrane</keyword>
<keyword evidence="6 7" id="KW-0472">Membrane</keyword>
<keyword evidence="5 7" id="KW-1133">Transmembrane helix</keyword>
<evidence type="ECO:0000256" key="7">
    <source>
        <dbReference type="SAM" id="Phobius"/>
    </source>
</evidence>
<dbReference type="RefSeq" id="WP_005345708.1">
    <property type="nucleotide sequence ID" value="NZ_APVG01000001.1"/>
</dbReference>
<dbReference type="PATRIC" id="fig|1268237.3.peg.84"/>
<comment type="caution">
    <text evidence="8">The sequence shown here is derived from an EMBL/GenBank/DDBJ whole genome shotgun (WGS) entry which is preliminary data.</text>
</comment>
<evidence type="ECO:0000256" key="4">
    <source>
        <dbReference type="ARBA" id="ARBA00022692"/>
    </source>
</evidence>
<evidence type="ECO:0000256" key="2">
    <source>
        <dbReference type="ARBA" id="ARBA00006679"/>
    </source>
</evidence>
<dbReference type="Proteomes" id="UP000023775">
    <property type="component" value="Unassembled WGS sequence"/>
</dbReference>
<comment type="subcellular location">
    <subcellularLocation>
        <location evidence="1">Cell membrane</location>
        <topology evidence="1">Multi-pass membrane protein</topology>
    </subcellularLocation>
</comment>
<dbReference type="PANTHER" id="PTHR33452:SF1">
    <property type="entry name" value="INNER MEMBRANE PROTEIN YPHA-RELATED"/>
    <property type="match status" value="1"/>
</dbReference>